<sequence>MDYNRSWFMYLVSLALSQLVHEVLWGSRKSAERSQLIYPGTTTRASPFSLINYHPAMPPPLQDDSDPGWRTVSDEGGSACGSELEYLWASVGGGGMQSPEAADSGEECLV</sequence>
<evidence type="ECO:0000256" key="2">
    <source>
        <dbReference type="SAM" id="SignalP"/>
    </source>
</evidence>
<organism evidence="3 4">
    <name type="scientific">Pleurodeles waltl</name>
    <name type="common">Iberian ribbed newt</name>
    <dbReference type="NCBI Taxonomy" id="8319"/>
    <lineage>
        <taxon>Eukaryota</taxon>
        <taxon>Metazoa</taxon>
        <taxon>Chordata</taxon>
        <taxon>Craniata</taxon>
        <taxon>Vertebrata</taxon>
        <taxon>Euteleostomi</taxon>
        <taxon>Amphibia</taxon>
        <taxon>Batrachia</taxon>
        <taxon>Caudata</taxon>
        <taxon>Salamandroidea</taxon>
        <taxon>Salamandridae</taxon>
        <taxon>Pleurodelinae</taxon>
        <taxon>Pleurodeles</taxon>
    </lineage>
</organism>
<feature type="region of interest" description="Disordered" evidence="1">
    <location>
        <begin position="59"/>
        <end position="78"/>
    </location>
</feature>
<accession>A0AAV7S910</accession>
<gene>
    <name evidence="3" type="ORF">NDU88_001783</name>
</gene>
<evidence type="ECO:0000313" key="3">
    <source>
        <dbReference type="EMBL" id="KAJ1161296.1"/>
    </source>
</evidence>
<evidence type="ECO:0000256" key="1">
    <source>
        <dbReference type="SAM" id="MobiDB-lite"/>
    </source>
</evidence>
<protein>
    <recommendedName>
        <fullName evidence="5">Secreted protein</fullName>
    </recommendedName>
</protein>
<name>A0AAV7S910_PLEWA</name>
<feature type="signal peptide" evidence="2">
    <location>
        <begin position="1"/>
        <end position="22"/>
    </location>
</feature>
<evidence type="ECO:0000313" key="4">
    <source>
        <dbReference type="Proteomes" id="UP001066276"/>
    </source>
</evidence>
<keyword evidence="4" id="KW-1185">Reference proteome</keyword>
<feature type="chain" id="PRO_5043686861" description="Secreted protein" evidence="2">
    <location>
        <begin position="23"/>
        <end position="110"/>
    </location>
</feature>
<evidence type="ECO:0008006" key="5">
    <source>
        <dbReference type="Google" id="ProtNLM"/>
    </source>
</evidence>
<dbReference type="Proteomes" id="UP001066276">
    <property type="component" value="Chromosome 4_2"/>
</dbReference>
<keyword evidence="2" id="KW-0732">Signal</keyword>
<comment type="caution">
    <text evidence="3">The sequence shown here is derived from an EMBL/GenBank/DDBJ whole genome shotgun (WGS) entry which is preliminary data.</text>
</comment>
<reference evidence="3" key="1">
    <citation type="journal article" date="2022" name="bioRxiv">
        <title>Sequencing and chromosome-scale assembly of the giantPleurodeles waltlgenome.</title>
        <authorList>
            <person name="Brown T."/>
            <person name="Elewa A."/>
            <person name="Iarovenko S."/>
            <person name="Subramanian E."/>
            <person name="Araus A.J."/>
            <person name="Petzold A."/>
            <person name="Susuki M."/>
            <person name="Suzuki K.-i.T."/>
            <person name="Hayashi T."/>
            <person name="Toyoda A."/>
            <person name="Oliveira C."/>
            <person name="Osipova E."/>
            <person name="Leigh N.D."/>
            <person name="Simon A."/>
            <person name="Yun M.H."/>
        </authorList>
    </citation>
    <scope>NUCLEOTIDE SEQUENCE</scope>
    <source>
        <strain evidence="3">20211129_DDA</strain>
        <tissue evidence="3">Liver</tissue>
    </source>
</reference>
<dbReference type="AlphaFoldDB" id="A0AAV7S910"/>
<dbReference type="EMBL" id="JANPWB010000008">
    <property type="protein sequence ID" value="KAJ1161296.1"/>
    <property type="molecule type" value="Genomic_DNA"/>
</dbReference>
<proteinExistence type="predicted"/>